<evidence type="ECO:0000313" key="3">
    <source>
        <dbReference type="EMBL" id="AXG09797.1"/>
    </source>
</evidence>
<evidence type="ECO:0000259" key="2">
    <source>
        <dbReference type="PROSITE" id="PS50172"/>
    </source>
</evidence>
<dbReference type="PROSITE" id="PS50172">
    <property type="entry name" value="BRCT"/>
    <property type="match status" value="1"/>
</dbReference>
<dbReference type="SUPFAM" id="SSF52113">
    <property type="entry name" value="BRCT domain"/>
    <property type="match status" value="1"/>
</dbReference>
<gene>
    <name evidence="3" type="ORF">DU484_07990</name>
</gene>
<dbReference type="SMART" id="SM00292">
    <property type="entry name" value="BRCT"/>
    <property type="match status" value="1"/>
</dbReference>
<dbReference type="Gene3D" id="3.40.50.10190">
    <property type="entry name" value="BRCT domain"/>
    <property type="match status" value="1"/>
</dbReference>
<organism evidence="3 4">
    <name type="scientific">Haloplanus rubicundus</name>
    <dbReference type="NCBI Taxonomy" id="1547898"/>
    <lineage>
        <taxon>Archaea</taxon>
        <taxon>Methanobacteriati</taxon>
        <taxon>Methanobacteriota</taxon>
        <taxon>Stenosarchaea group</taxon>
        <taxon>Halobacteria</taxon>
        <taxon>Halobacteriales</taxon>
        <taxon>Haloferacaceae</taxon>
        <taxon>Haloplanus</taxon>
    </lineage>
</organism>
<reference evidence="3 4" key="1">
    <citation type="submission" date="2018-07" db="EMBL/GenBank/DDBJ databases">
        <title>Genome sequences of Haloplanus sp. CBA1112.</title>
        <authorList>
            <person name="Kim Y.B."/>
            <person name="Roh S.W."/>
        </authorList>
    </citation>
    <scope>NUCLEOTIDE SEQUENCE [LARGE SCALE GENOMIC DNA]</scope>
    <source>
        <strain evidence="3 4">CBA1112</strain>
    </source>
</reference>
<dbReference type="InterPro" id="IPR036420">
    <property type="entry name" value="BRCT_dom_sf"/>
</dbReference>
<name>A0A345EC75_9EURY</name>
<dbReference type="EMBL" id="CP031148">
    <property type="protein sequence ID" value="AXG09797.1"/>
    <property type="molecule type" value="Genomic_DNA"/>
</dbReference>
<dbReference type="Pfam" id="PF00533">
    <property type="entry name" value="BRCT"/>
    <property type="match status" value="1"/>
</dbReference>
<dbReference type="AlphaFoldDB" id="A0A345EC75"/>
<evidence type="ECO:0000256" key="1">
    <source>
        <dbReference type="SAM" id="MobiDB-lite"/>
    </source>
</evidence>
<dbReference type="KEGG" id="haq:DU484_07990"/>
<sequence length="124" mass="13616">MGQQNTMAKGDLDGAENVSEDNPYIVEPERTQAETGDELTDVTIVFTGSVESWTRDELEALVERHGGDATDSVSRNTEYLVVGENPGETNQEDAEADNISELDPGEFFDLLADRGVDFERESSQ</sequence>
<dbReference type="InterPro" id="IPR001357">
    <property type="entry name" value="BRCT_dom"/>
</dbReference>
<feature type="region of interest" description="Disordered" evidence="1">
    <location>
        <begin position="1"/>
        <end position="37"/>
    </location>
</feature>
<feature type="domain" description="BRCT" evidence="2">
    <location>
        <begin position="34"/>
        <end position="89"/>
    </location>
</feature>
<dbReference type="Proteomes" id="UP000252985">
    <property type="component" value="Chromosome"/>
</dbReference>
<accession>A0A345EC75</accession>
<protein>
    <recommendedName>
        <fullName evidence="2">BRCT domain-containing protein</fullName>
    </recommendedName>
</protein>
<evidence type="ECO:0000313" key="4">
    <source>
        <dbReference type="Proteomes" id="UP000252985"/>
    </source>
</evidence>
<proteinExistence type="predicted"/>